<evidence type="ECO:0000256" key="2">
    <source>
        <dbReference type="PROSITE-ProRule" id="PRU00335"/>
    </source>
</evidence>
<dbReference type="InterPro" id="IPR009057">
    <property type="entry name" value="Homeodomain-like_sf"/>
</dbReference>
<reference evidence="4 5" key="1">
    <citation type="submission" date="2018-06" db="EMBL/GenBank/DDBJ databases">
        <title>Genomic Encyclopedia of Type Strains, Phase IV (KMG-IV): sequencing the most valuable type-strain genomes for metagenomic binning, comparative biology and taxonomic classification.</title>
        <authorList>
            <person name="Goeker M."/>
        </authorList>
    </citation>
    <scope>NUCLEOTIDE SEQUENCE [LARGE SCALE GENOMIC DNA]</scope>
    <source>
        <strain evidence="4 5">DSM 24875</strain>
    </source>
</reference>
<dbReference type="Proteomes" id="UP000253529">
    <property type="component" value="Unassembled WGS sequence"/>
</dbReference>
<gene>
    <name evidence="4" type="ORF">DFR50_12484</name>
</gene>
<name>A0A366F279_9HYPH</name>
<dbReference type="RefSeq" id="WP_113891074.1">
    <property type="nucleotide sequence ID" value="NZ_QNRK01000024.1"/>
</dbReference>
<dbReference type="InterPro" id="IPR039536">
    <property type="entry name" value="TetR_C_Proteobacteria"/>
</dbReference>
<dbReference type="Pfam" id="PF14246">
    <property type="entry name" value="TetR_C_7"/>
    <property type="match status" value="1"/>
</dbReference>
<dbReference type="PRINTS" id="PR00455">
    <property type="entry name" value="HTHTETR"/>
</dbReference>
<dbReference type="InterPro" id="IPR036271">
    <property type="entry name" value="Tet_transcr_reg_TetR-rel_C_sf"/>
</dbReference>
<dbReference type="GO" id="GO:0000976">
    <property type="term" value="F:transcription cis-regulatory region binding"/>
    <property type="evidence" value="ECO:0007669"/>
    <property type="project" value="TreeGrafter"/>
</dbReference>
<dbReference type="Pfam" id="PF00440">
    <property type="entry name" value="TetR_N"/>
    <property type="match status" value="1"/>
</dbReference>
<dbReference type="AlphaFoldDB" id="A0A366F279"/>
<evidence type="ECO:0000313" key="5">
    <source>
        <dbReference type="Proteomes" id="UP000253529"/>
    </source>
</evidence>
<feature type="DNA-binding region" description="H-T-H motif" evidence="2">
    <location>
        <begin position="46"/>
        <end position="65"/>
    </location>
</feature>
<feature type="domain" description="HTH tetR-type" evidence="3">
    <location>
        <begin position="23"/>
        <end position="83"/>
    </location>
</feature>
<keyword evidence="1 2" id="KW-0238">DNA-binding</keyword>
<proteinExistence type="predicted"/>
<dbReference type="InterPro" id="IPR001647">
    <property type="entry name" value="HTH_TetR"/>
</dbReference>
<evidence type="ECO:0000313" key="4">
    <source>
        <dbReference type="EMBL" id="RBP08697.1"/>
    </source>
</evidence>
<sequence>MVENTPEGASRRCRGRPQVRSDEETLALILEAAGREFQANGYGATCIADVAERAGVSTKTLYRLVPTKADLFASVVADRIGRFVLEYDLSRLDSLGAQAALERMLTVFGALTLEPRTIALTRLVLGECCSFPEVGAAFYDNAIVRTSQAMEEGLRRLCARGLIALDDPHEAVGMLRGMMILEPQRAVMLGQREPPDPAEIAARANRCARMFLNGCATGRTG</sequence>
<dbReference type="Gene3D" id="1.10.357.10">
    <property type="entry name" value="Tetracycline Repressor, domain 2"/>
    <property type="match status" value="1"/>
</dbReference>
<dbReference type="GO" id="GO:0003700">
    <property type="term" value="F:DNA-binding transcription factor activity"/>
    <property type="evidence" value="ECO:0007669"/>
    <property type="project" value="TreeGrafter"/>
</dbReference>
<dbReference type="EMBL" id="QNRK01000024">
    <property type="protein sequence ID" value="RBP08697.1"/>
    <property type="molecule type" value="Genomic_DNA"/>
</dbReference>
<keyword evidence="5" id="KW-1185">Reference proteome</keyword>
<dbReference type="InterPro" id="IPR050109">
    <property type="entry name" value="HTH-type_TetR-like_transc_reg"/>
</dbReference>
<dbReference type="PANTHER" id="PTHR30055:SF223">
    <property type="entry name" value="HTH-TYPE TRANSCRIPTIONAL REGULATOR UIDR"/>
    <property type="match status" value="1"/>
</dbReference>
<evidence type="ECO:0000259" key="3">
    <source>
        <dbReference type="PROSITE" id="PS50977"/>
    </source>
</evidence>
<dbReference type="SUPFAM" id="SSF48498">
    <property type="entry name" value="Tetracyclin repressor-like, C-terminal domain"/>
    <property type="match status" value="1"/>
</dbReference>
<comment type="caution">
    <text evidence="4">The sequence shown here is derived from an EMBL/GenBank/DDBJ whole genome shotgun (WGS) entry which is preliminary data.</text>
</comment>
<dbReference type="SUPFAM" id="SSF46689">
    <property type="entry name" value="Homeodomain-like"/>
    <property type="match status" value="1"/>
</dbReference>
<dbReference type="PANTHER" id="PTHR30055">
    <property type="entry name" value="HTH-TYPE TRANSCRIPTIONAL REGULATOR RUTR"/>
    <property type="match status" value="1"/>
</dbReference>
<evidence type="ECO:0000256" key="1">
    <source>
        <dbReference type="ARBA" id="ARBA00023125"/>
    </source>
</evidence>
<organism evidence="4 5">
    <name type="scientific">Roseiarcus fermentans</name>
    <dbReference type="NCBI Taxonomy" id="1473586"/>
    <lineage>
        <taxon>Bacteria</taxon>
        <taxon>Pseudomonadati</taxon>
        <taxon>Pseudomonadota</taxon>
        <taxon>Alphaproteobacteria</taxon>
        <taxon>Hyphomicrobiales</taxon>
        <taxon>Roseiarcaceae</taxon>
        <taxon>Roseiarcus</taxon>
    </lineage>
</organism>
<dbReference type="PROSITE" id="PS50977">
    <property type="entry name" value="HTH_TETR_2"/>
    <property type="match status" value="1"/>
</dbReference>
<accession>A0A366F279</accession>
<dbReference type="OrthoDB" id="5292901at2"/>
<protein>
    <submittedName>
        <fullName evidence="4">TetR family transcriptional regulator</fullName>
    </submittedName>
</protein>